<keyword evidence="1" id="KW-1133">Transmembrane helix</keyword>
<evidence type="ECO:0000256" key="1">
    <source>
        <dbReference type="SAM" id="Phobius"/>
    </source>
</evidence>
<keyword evidence="3" id="KW-1185">Reference proteome</keyword>
<accession>A0ABR1HS06</accession>
<dbReference type="EMBL" id="JAZAVK010000094">
    <property type="protein sequence ID" value="KAK7423970.1"/>
    <property type="molecule type" value="Genomic_DNA"/>
</dbReference>
<keyword evidence="1" id="KW-0812">Transmembrane</keyword>
<reference evidence="2 3" key="1">
    <citation type="journal article" date="2025" name="Microbiol. Resour. Announc.">
        <title>Draft genome sequences for Neonectria magnoliae and Neonectria punicea, canker pathogens of Liriodendron tulipifera and Acer saccharum in West Virginia.</title>
        <authorList>
            <person name="Petronek H.M."/>
            <person name="Kasson M.T."/>
            <person name="Metheny A.M."/>
            <person name="Stauder C.M."/>
            <person name="Lovett B."/>
            <person name="Lynch S.C."/>
            <person name="Garnas J.R."/>
            <person name="Kasson L.R."/>
            <person name="Stajich J.E."/>
        </authorList>
    </citation>
    <scope>NUCLEOTIDE SEQUENCE [LARGE SCALE GENOMIC DNA]</scope>
    <source>
        <strain evidence="2 3">NRRL 64651</strain>
    </source>
</reference>
<protein>
    <submittedName>
        <fullName evidence="2">Uncharacterized protein</fullName>
    </submittedName>
</protein>
<keyword evidence="1" id="KW-0472">Membrane</keyword>
<name>A0ABR1HS06_9HYPO</name>
<evidence type="ECO:0000313" key="2">
    <source>
        <dbReference type="EMBL" id="KAK7423970.1"/>
    </source>
</evidence>
<comment type="caution">
    <text evidence="2">The sequence shown here is derived from an EMBL/GenBank/DDBJ whole genome shotgun (WGS) entry which is preliminary data.</text>
</comment>
<evidence type="ECO:0000313" key="3">
    <source>
        <dbReference type="Proteomes" id="UP001498421"/>
    </source>
</evidence>
<feature type="transmembrane region" description="Helical" evidence="1">
    <location>
        <begin position="46"/>
        <end position="64"/>
    </location>
</feature>
<sequence>MLREQVLRIARLQRAGHRKEEIFEVQKKKLAQLDYISRYNSAARKWVSSIIALPILLVTSYYLFDRPRSWTVVLGNVAKVLPKDMQQDNE</sequence>
<organism evidence="2 3">
    <name type="scientific">Neonectria magnoliae</name>
    <dbReference type="NCBI Taxonomy" id="2732573"/>
    <lineage>
        <taxon>Eukaryota</taxon>
        <taxon>Fungi</taxon>
        <taxon>Dikarya</taxon>
        <taxon>Ascomycota</taxon>
        <taxon>Pezizomycotina</taxon>
        <taxon>Sordariomycetes</taxon>
        <taxon>Hypocreomycetidae</taxon>
        <taxon>Hypocreales</taxon>
        <taxon>Nectriaceae</taxon>
        <taxon>Neonectria</taxon>
    </lineage>
</organism>
<gene>
    <name evidence="2" type="ORF">QQZ08_008794</name>
</gene>
<dbReference type="Proteomes" id="UP001498421">
    <property type="component" value="Unassembled WGS sequence"/>
</dbReference>
<proteinExistence type="predicted"/>